<dbReference type="EMBL" id="FZOH01000003">
    <property type="protein sequence ID" value="SNS21542.1"/>
    <property type="molecule type" value="Genomic_DNA"/>
</dbReference>
<sequence>MSVGGTVREALALLRRHAGPVYTTSLAVTLVNTVPDVLRQLLVYRDPSVGHALLVDVVGFTTGLLAQLWLTGALTDLPGTGRVRPRGALGRGTATALRAVRVSPAAVLAGVVLGGSVSALLTLPPSVAALGVDGVLGPLDAPSAAAFTVATVSDVVASWVTLPFLAVVLVLTAGSTRRFAGKGRA</sequence>
<keyword evidence="1" id="KW-1133">Transmembrane helix</keyword>
<dbReference type="Proteomes" id="UP000198386">
    <property type="component" value="Unassembled WGS sequence"/>
</dbReference>
<proteinExistence type="predicted"/>
<keyword evidence="3" id="KW-1185">Reference proteome</keyword>
<gene>
    <name evidence="2" type="ORF">SAMN04488107_1730</name>
</gene>
<dbReference type="AlphaFoldDB" id="A0A239CNU6"/>
<accession>A0A239CNU6</accession>
<feature type="transmembrane region" description="Helical" evidence="1">
    <location>
        <begin position="144"/>
        <end position="174"/>
    </location>
</feature>
<evidence type="ECO:0000313" key="3">
    <source>
        <dbReference type="Proteomes" id="UP000198386"/>
    </source>
</evidence>
<organism evidence="2 3">
    <name type="scientific">Geodermatophilus saharensis</name>
    <dbReference type="NCBI Taxonomy" id="1137994"/>
    <lineage>
        <taxon>Bacteria</taxon>
        <taxon>Bacillati</taxon>
        <taxon>Actinomycetota</taxon>
        <taxon>Actinomycetes</taxon>
        <taxon>Geodermatophilales</taxon>
        <taxon>Geodermatophilaceae</taxon>
        <taxon>Geodermatophilus</taxon>
    </lineage>
</organism>
<evidence type="ECO:0000313" key="2">
    <source>
        <dbReference type="EMBL" id="SNS21542.1"/>
    </source>
</evidence>
<keyword evidence="1" id="KW-0472">Membrane</keyword>
<reference evidence="3" key="1">
    <citation type="submission" date="2017-06" db="EMBL/GenBank/DDBJ databases">
        <authorList>
            <person name="Varghese N."/>
            <person name="Submissions S."/>
        </authorList>
    </citation>
    <scope>NUCLEOTIDE SEQUENCE [LARGE SCALE GENOMIC DNA]</scope>
    <source>
        <strain evidence="3">DSM 45423</strain>
    </source>
</reference>
<feature type="transmembrane region" description="Helical" evidence="1">
    <location>
        <begin position="105"/>
        <end position="124"/>
    </location>
</feature>
<name>A0A239CNU6_9ACTN</name>
<evidence type="ECO:0000256" key="1">
    <source>
        <dbReference type="SAM" id="Phobius"/>
    </source>
</evidence>
<dbReference type="RefSeq" id="WP_089403498.1">
    <property type="nucleotide sequence ID" value="NZ_FZOH01000003.1"/>
</dbReference>
<keyword evidence="1" id="KW-0812">Transmembrane</keyword>
<protein>
    <submittedName>
        <fullName evidence="2">Uncharacterized protein</fullName>
    </submittedName>
</protein>